<accession>A0ABW5LBH7</accession>
<proteinExistence type="predicted"/>
<reference evidence="3" key="1">
    <citation type="journal article" date="2019" name="Int. J. Syst. Evol. Microbiol.">
        <title>The Global Catalogue of Microorganisms (GCM) 10K type strain sequencing project: providing services to taxonomists for standard genome sequencing and annotation.</title>
        <authorList>
            <consortium name="The Broad Institute Genomics Platform"/>
            <consortium name="The Broad Institute Genome Sequencing Center for Infectious Disease"/>
            <person name="Wu L."/>
            <person name="Ma J."/>
        </authorList>
    </citation>
    <scope>NUCLEOTIDE SEQUENCE [LARGE SCALE GENOMIC DNA]</scope>
    <source>
        <strain evidence="3">KCTC 52274</strain>
    </source>
</reference>
<evidence type="ECO:0000313" key="3">
    <source>
        <dbReference type="Proteomes" id="UP001597319"/>
    </source>
</evidence>
<dbReference type="Proteomes" id="UP001597319">
    <property type="component" value="Unassembled WGS sequence"/>
</dbReference>
<dbReference type="PANTHER" id="PTHR12147">
    <property type="entry name" value="METALLOPEPTIDASE M28 FAMILY MEMBER"/>
    <property type="match status" value="1"/>
</dbReference>
<name>A0ABW5LBH7_9FLAO</name>
<evidence type="ECO:0000313" key="2">
    <source>
        <dbReference type="EMBL" id="MFD2561616.1"/>
    </source>
</evidence>
<protein>
    <submittedName>
        <fullName evidence="2">M28 family metallopeptidase</fullName>
    </submittedName>
</protein>
<comment type="caution">
    <text evidence="2">The sequence shown here is derived from an EMBL/GenBank/DDBJ whole genome shotgun (WGS) entry which is preliminary data.</text>
</comment>
<feature type="domain" description="Peptidase M28" evidence="1">
    <location>
        <begin position="113"/>
        <end position="303"/>
    </location>
</feature>
<gene>
    <name evidence="2" type="ORF">ACFSR1_02970</name>
</gene>
<dbReference type="Pfam" id="PF04389">
    <property type="entry name" value="Peptidase_M28"/>
    <property type="match status" value="1"/>
</dbReference>
<dbReference type="SUPFAM" id="SSF53187">
    <property type="entry name" value="Zn-dependent exopeptidases"/>
    <property type="match status" value="1"/>
</dbReference>
<dbReference type="Gene3D" id="3.40.630.10">
    <property type="entry name" value="Zn peptidases"/>
    <property type="match status" value="1"/>
</dbReference>
<evidence type="ECO:0000259" key="1">
    <source>
        <dbReference type="Pfam" id="PF04389"/>
    </source>
</evidence>
<dbReference type="RefSeq" id="WP_378289468.1">
    <property type="nucleotide sequence ID" value="NZ_JBHULE010000002.1"/>
</dbReference>
<organism evidence="2 3">
    <name type="scientific">Aquimarina rubra</name>
    <dbReference type="NCBI Taxonomy" id="1920033"/>
    <lineage>
        <taxon>Bacteria</taxon>
        <taxon>Pseudomonadati</taxon>
        <taxon>Bacteroidota</taxon>
        <taxon>Flavobacteriia</taxon>
        <taxon>Flavobacteriales</taxon>
        <taxon>Flavobacteriaceae</taxon>
        <taxon>Aquimarina</taxon>
    </lineage>
</organism>
<dbReference type="EMBL" id="JBHULE010000002">
    <property type="protein sequence ID" value="MFD2561616.1"/>
    <property type="molecule type" value="Genomic_DNA"/>
</dbReference>
<dbReference type="InterPro" id="IPR007484">
    <property type="entry name" value="Peptidase_M28"/>
</dbReference>
<keyword evidence="3" id="KW-1185">Reference proteome</keyword>
<dbReference type="InterPro" id="IPR045175">
    <property type="entry name" value="M28_fam"/>
</dbReference>
<sequence length="311" mass="34735">MIPIKKSICLLLLLICILGCNSITEKDIVIKPLPAKTEEAQAKIISVLSGNEKTNNSQDIINSRTTVEEKRIARAYLSQIIKQLNLTPVTHNYQEPNTNAFIDLLIGPFKGTNIFTKVPSKTSSNEYVVLGAHYDTARNCPGANDNASAIAVLYGVLKKLSDLQSLNKNVIIVFFDQEEEDLVGSRAFAKYLIKNNFNVHSVHTFDQIGWDKDADKAIELELPTPEIETLYKTQADKLNIPIYITKVNSTDHQSFREAGFNAVGITEEFANGDTTPFKDTENDTFETIDIEYIASTTELIFEVIQQLVTEN</sequence>
<dbReference type="PANTHER" id="PTHR12147:SF26">
    <property type="entry name" value="PEPTIDASE M28 DOMAIN-CONTAINING PROTEIN"/>
    <property type="match status" value="1"/>
</dbReference>